<dbReference type="Proteomes" id="UP001189429">
    <property type="component" value="Unassembled WGS sequence"/>
</dbReference>
<comment type="caution">
    <text evidence="2">The sequence shown here is derived from an EMBL/GenBank/DDBJ whole genome shotgun (WGS) entry which is preliminary data.</text>
</comment>
<proteinExistence type="predicted"/>
<evidence type="ECO:0000313" key="3">
    <source>
        <dbReference type="Proteomes" id="UP001189429"/>
    </source>
</evidence>
<feature type="region of interest" description="Disordered" evidence="1">
    <location>
        <begin position="36"/>
        <end position="55"/>
    </location>
</feature>
<organism evidence="2 3">
    <name type="scientific">Prorocentrum cordatum</name>
    <dbReference type="NCBI Taxonomy" id="2364126"/>
    <lineage>
        <taxon>Eukaryota</taxon>
        <taxon>Sar</taxon>
        <taxon>Alveolata</taxon>
        <taxon>Dinophyceae</taxon>
        <taxon>Prorocentrales</taxon>
        <taxon>Prorocentraceae</taxon>
        <taxon>Prorocentrum</taxon>
    </lineage>
</organism>
<accession>A0ABN9PPL0</accession>
<feature type="region of interest" description="Disordered" evidence="1">
    <location>
        <begin position="65"/>
        <end position="161"/>
    </location>
</feature>
<reference evidence="2" key="1">
    <citation type="submission" date="2023-10" db="EMBL/GenBank/DDBJ databases">
        <authorList>
            <person name="Chen Y."/>
            <person name="Shah S."/>
            <person name="Dougan E. K."/>
            <person name="Thang M."/>
            <person name="Chan C."/>
        </authorList>
    </citation>
    <scope>NUCLEOTIDE SEQUENCE [LARGE SCALE GENOMIC DNA]</scope>
</reference>
<feature type="compositionally biased region" description="Basic and acidic residues" evidence="1">
    <location>
        <begin position="86"/>
        <end position="95"/>
    </location>
</feature>
<evidence type="ECO:0000313" key="2">
    <source>
        <dbReference type="EMBL" id="CAK0793651.1"/>
    </source>
</evidence>
<feature type="compositionally biased region" description="Acidic residues" evidence="1">
    <location>
        <begin position="65"/>
        <end position="82"/>
    </location>
</feature>
<feature type="non-terminal residue" evidence="2">
    <location>
        <position position="1"/>
    </location>
</feature>
<name>A0ABN9PPL0_9DINO</name>
<sequence>VFRKARPPITPQQLPDINCALVVHSNLWGLPRSALRRSSGKKKNSAAATKPAHLGIVRLLSFEEEATTLKGEEDEEADEEEAIQGRQEEGPHLLDEAPAGGGVRAHNGLAPPERRARPRRARTSDRQTTRDSPAADAGRNRRRPPSGRRASSDGPRPRRRQ</sequence>
<protein>
    <submittedName>
        <fullName evidence="2">Uncharacterized protein</fullName>
    </submittedName>
</protein>
<dbReference type="EMBL" id="CAUYUJ010001009">
    <property type="protein sequence ID" value="CAK0793651.1"/>
    <property type="molecule type" value="Genomic_DNA"/>
</dbReference>
<keyword evidence="3" id="KW-1185">Reference proteome</keyword>
<gene>
    <name evidence="2" type="ORF">PCOR1329_LOCUS3889</name>
</gene>
<evidence type="ECO:0000256" key="1">
    <source>
        <dbReference type="SAM" id="MobiDB-lite"/>
    </source>
</evidence>